<feature type="compositionally biased region" description="Polar residues" evidence="1">
    <location>
        <begin position="172"/>
        <end position="183"/>
    </location>
</feature>
<feature type="region of interest" description="Disordered" evidence="1">
    <location>
        <begin position="468"/>
        <end position="498"/>
    </location>
</feature>
<feature type="compositionally biased region" description="Polar residues" evidence="1">
    <location>
        <begin position="316"/>
        <end position="327"/>
    </location>
</feature>
<name>A0AAU9WN91_9CNID</name>
<evidence type="ECO:0000313" key="3">
    <source>
        <dbReference type="Proteomes" id="UP001159428"/>
    </source>
</evidence>
<evidence type="ECO:0000313" key="2">
    <source>
        <dbReference type="EMBL" id="CAH3120006.1"/>
    </source>
</evidence>
<feature type="region of interest" description="Disordered" evidence="1">
    <location>
        <begin position="540"/>
        <end position="643"/>
    </location>
</feature>
<dbReference type="AlphaFoldDB" id="A0AAU9WN91"/>
<dbReference type="EMBL" id="CALNXJ010000017">
    <property type="protein sequence ID" value="CAH3120006.1"/>
    <property type="molecule type" value="Genomic_DNA"/>
</dbReference>
<feature type="region of interest" description="Disordered" evidence="1">
    <location>
        <begin position="306"/>
        <end position="327"/>
    </location>
</feature>
<accession>A0AAU9WN91</accession>
<feature type="compositionally biased region" description="Low complexity" evidence="1">
    <location>
        <begin position="575"/>
        <end position="584"/>
    </location>
</feature>
<comment type="caution">
    <text evidence="2">The sequence shown here is derived from an EMBL/GenBank/DDBJ whole genome shotgun (WGS) entry which is preliminary data.</text>
</comment>
<gene>
    <name evidence="2" type="ORF">PMEA_00008046</name>
</gene>
<feature type="region of interest" description="Disordered" evidence="1">
    <location>
        <begin position="172"/>
        <end position="194"/>
    </location>
</feature>
<feature type="compositionally biased region" description="Basic and acidic residues" evidence="1">
    <location>
        <begin position="604"/>
        <end position="628"/>
    </location>
</feature>
<organism evidence="2 3">
    <name type="scientific">Pocillopora meandrina</name>
    <dbReference type="NCBI Taxonomy" id="46732"/>
    <lineage>
        <taxon>Eukaryota</taxon>
        <taxon>Metazoa</taxon>
        <taxon>Cnidaria</taxon>
        <taxon>Anthozoa</taxon>
        <taxon>Hexacorallia</taxon>
        <taxon>Scleractinia</taxon>
        <taxon>Astrocoeniina</taxon>
        <taxon>Pocilloporidae</taxon>
        <taxon>Pocillopora</taxon>
    </lineage>
</organism>
<reference evidence="2 3" key="1">
    <citation type="submission" date="2022-05" db="EMBL/GenBank/DDBJ databases">
        <authorList>
            <consortium name="Genoscope - CEA"/>
            <person name="William W."/>
        </authorList>
    </citation>
    <scope>NUCLEOTIDE SEQUENCE [LARGE SCALE GENOMIC DNA]</scope>
</reference>
<proteinExistence type="predicted"/>
<sequence length="769" mass="86398">MKESNKCAPLFSEPKQSLARTAGHMDLSHLPLVGQSFSVPRDVFEEALASQISTSISTSSAPEITRSFLDNPDAAATCDMYHCIPRRRRSSGESSISELSECEAKRPRLSAANSVSAQIYAQEIESQNHKREIMKQLVFERIDRTKENIAWMLKMQRMRELLQYYEMSENGSTLSHKSNSQGNELHHRSPSTLTNGEHHKIAISAREENYPRSVTLKRICHASDTIQRATSHGNRLKHLPPSAQRMRRVPGINVVLDPTLQGEKNVGYFCKSYDGLAWDHQALPRIVAVHSVTKHTSVNARNIERAPPSKPAAATQIPSTSNTVGMSDYSAKSQETHMHPLVTSLKCDTRRGTSVSSDSQDDDEVEVKVVRVCPRETHRSRSVQKRCRETSITNRTEYAYRGMERPLKGGCVNGPFIAKPTVAAGYGNHSGHSYGCNSRIERISADSEIYLSGPPSYLPVLDNSEIDKLKKQKAPPPVSPGERRNRSPDSPKLTKTIPEISAKIIETRERIKTETIKWKKMLLYKVEKRLIRKLRRVEKETGEKTEVEELREEEAPAPVPKKERRRKGQSLQKRSTTMDSVTDSVTDEDEAKKSPGSDALGHFSEAKERKESVDVRVEAARDQEHEQEGIFPSTESKKEEKAAMASYYHNAEDPSKKNGDCVTNEPCQETNPSINLERLCTKKGLNIGGAEHVQTCTAERNTDSRLSEFRHDKQKSPQDFQTEKYCVTKNLNSLHSGLQNCTKEVRKTKAAAVSCERNIWAVLRGDGNF</sequence>
<evidence type="ECO:0000256" key="1">
    <source>
        <dbReference type="SAM" id="MobiDB-lite"/>
    </source>
</evidence>
<protein>
    <submittedName>
        <fullName evidence="2">Uncharacterized protein</fullName>
    </submittedName>
</protein>
<keyword evidence="3" id="KW-1185">Reference proteome</keyword>
<dbReference type="Proteomes" id="UP001159428">
    <property type="component" value="Unassembled WGS sequence"/>
</dbReference>